<evidence type="ECO:0000313" key="1">
    <source>
        <dbReference type="EMBL" id="PHK92944.1"/>
    </source>
</evidence>
<dbReference type="EMBL" id="PDNU01000082">
    <property type="protein sequence ID" value="PHK92944.1"/>
    <property type="molecule type" value="Genomic_DNA"/>
</dbReference>
<accession>A0A2C7A7E0</accession>
<sequence>MTHDELLDMRRRAESVSDFMRQGTLPGDRDRLDAEAITRDEDRLDGEAITALLRRHDALEAALQEIARGAANPSRLAEQAL</sequence>
<comment type="caution">
    <text evidence="1">The sequence shown here is derived from an EMBL/GenBank/DDBJ whole genome shotgun (WGS) entry which is preliminary data.</text>
</comment>
<organism evidence="1 2">
    <name type="scientific">Teichococcus rhizosphaerae</name>
    <dbReference type="NCBI Taxonomy" id="1335062"/>
    <lineage>
        <taxon>Bacteria</taxon>
        <taxon>Pseudomonadati</taxon>
        <taxon>Pseudomonadota</taxon>
        <taxon>Alphaproteobacteria</taxon>
        <taxon>Acetobacterales</taxon>
        <taxon>Roseomonadaceae</taxon>
        <taxon>Roseomonas</taxon>
    </lineage>
</organism>
<proteinExistence type="predicted"/>
<feature type="non-terminal residue" evidence="1">
    <location>
        <position position="81"/>
    </location>
</feature>
<reference evidence="1 2" key="1">
    <citation type="submission" date="2017-10" db="EMBL/GenBank/DDBJ databases">
        <authorList>
            <person name="Banno H."/>
            <person name="Chua N.-H."/>
        </authorList>
    </citation>
    <scope>NUCLEOTIDE SEQUENCE [LARGE SCALE GENOMIC DNA]</scope>
    <source>
        <strain evidence="1 2">YW11</strain>
    </source>
</reference>
<dbReference type="AlphaFoldDB" id="A0A2C7A7E0"/>
<gene>
    <name evidence="1" type="ORF">CR162_21165</name>
</gene>
<keyword evidence="2" id="KW-1185">Reference proteome</keyword>
<protein>
    <submittedName>
        <fullName evidence="1">Uncharacterized protein</fullName>
    </submittedName>
</protein>
<dbReference type="Proteomes" id="UP000223527">
    <property type="component" value="Unassembled WGS sequence"/>
</dbReference>
<evidence type="ECO:0000313" key="2">
    <source>
        <dbReference type="Proteomes" id="UP000223527"/>
    </source>
</evidence>
<dbReference type="RefSeq" id="WP_141563276.1">
    <property type="nucleotide sequence ID" value="NZ_PDNU01000082.1"/>
</dbReference>
<name>A0A2C7A7E0_9PROT</name>